<keyword evidence="3" id="KW-1185">Reference proteome</keyword>
<dbReference type="PANTHER" id="PTHR16955">
    <property type="entry name" value="METASTASIS-SUPPRESSOR KISS-1"/>
    <property type="match status" value="1"/>
</dbReference>
<gene>
    <name evidence="2" type="ORF">PECUL_23A054592</name>
</gene>
<accession>A0AAD1R1F3</accession>
<organism evidence="2 3">
    <name type="scientific">Pelobates cultripes</name>
    <name type="common">Western spadefoot toad</name>
    <dbReference type="NCBI Taxonomy" id="61616"/>
    <lineage>
        <taxon>Eukaryota</taxon>
        <taxon>Metazoa</taxon>
        <taxon>Chordata</taxon>
        <taxon>Craniata</taxon>
        <taxon>Vertebrata</taxon>
        <taxon>Euteleostomi</taxon>
        <taxon>Amphibia</taxon>
        <taxon>Batrachia</taxon>
        <taxon>Anura</taxon>
        <taxon>Pelobatoidea</taxon>
        <taxon>Pelobatidae</taxon>
        <taxon>Pelobates</taxon>
    </lineage>
</organism>
<feature type="signal peptide" evidence="1">
    <location>
        <begin position="1"/>
        <end position="20"/>
    </location>
</feature>
<evidence type="ECO:0000313" key="2">
    <source>
        <dbReference type="EMBL" id="CAH2221231.1"/>
    </source>
</evidence>
<proteinExistence type="predicted"/>
<keyword evidence="1" id="KW-0732">Signal</keyword>
<feature type="chain" id="PRO_5041905187" description="Kisspeptin" evidence="1">
    <location>
        <begin position="21"/>
        <end position="136"/>
    </location>
</feature>
<dbReference type="Pfam" id="PF15152">
    <property type="entry name" value="Kisspeptin"/>
    <property type="match status" value="1"/>
</dbReference>
<dbReference type="PANTHER" id="PTHR16955:SF6">
    <property type="entry name" value="METASTASIS-SUPPRESSOR KISS-1"/>
    <property type="match status" value="1"/>
</dbReference>
<dbReference type="Proteomes" id="UP001295444">
    <property type="component" value="Chromosome 01"/>
</dbReference>
<dbReference type="AlphaFoldDB" id="A0AAD1R1F3"/>
<evidence type="ECO:0000256" key="1">
    <source>
        <dbReference type="SAM" id="SignalP"/>
    </source>
</evidence>
<reference evidence="2" key="1">
    <citation type="submission" date="2022-03" db="EMBL/GenBank/DDBJ databases">
        <authorList>
            <person name="Alioto T."/>
            <person name="Alioto T."/>
            <person name="Gomez Garrido J."/>
        </authorList>
    </citation>
    <scope>NUCLEOTIDE SEQUENCE</scope>
</reference>
<dbReference type="GO" id="GO:0031773">
    <property type="term" value="F:kisspeptin receptor binding"/>
    <property type="evidence" value="ECO:0007669"/>
    <property type="project" value="TreeGrafter"/>
</dbReference>
<dbReference type="EMBL" id="OW240912">
    <property type="protein sequence ID" value="CAH2221231.1"/>
    <property type="molecule type" value="Genomic_DNA"/>
</dbReference>
<name>A0AAD1R1F3_PELCU</name>
<dbReference type="GO" id="GO:0007186">
    <property type="term" value="P:G protein-coupled receptor signaling pathway"/>
    <property type="evidence" value="ECO:0007669"/>
    <property type="project" value="TreeGrafter"/>
</dbReference>
<dbReference type="GO" id="GO:0007204">
    <property type="term" value="P:positive regulation of cytosolic calcium ion concentration"/>
    <property type="evidence" value="ECO:0007669"/>
    <property type="project" value="TreeGrafter"/>
</dbReference>
<sequence>MPLPALSLLYLLVGVQLVESVAEGLDHSSKLTGENSSLMAGRSQWLRSLPCPDKISAIFKRDKTPVLALLCRRKKFYPPSQLWSEESPGPSRVIPAPEGALLVEREKDLSTYNWNSFGLRYGKRQNGALNSKVKIW</sequence>
<protein>
    <recommendedName>
        <fullName evidence="4">Kisspeptin</fullName>
    </recommendedName>
</protein>
<evidence type="ECO:0000313" key="3">
    <source>
        <dbReference type="Proteomes" id="UP001295444"/>
    </source>
</evidence>
<evidence type="ECO:0008006" key="4">
    <source>
        <dbReference type="Google" id="ProtNLM"/>
    </source>
</evidence>
<dbReference type="InterPro" id="IPR020207">
    <property type="entry name" value="Metastasis-suppressor_KiSS-1"/>
</dbReference>